<name>A0ABY8IV45_9BACI</name>
<evidence type="ECO:0000256" key="5">
    <source>
        <dbReference type="ARBA" id="ARBA00023002"/>
    </source>
</evidence>
<evidence type="ECO:0000256" key="1">
    <source>
        <dbReference type="ARBA" id="ARBA00001947"/>
    </source>
</evidence>
<keyword evidence="4" id="KW-0862">Zinc</keyword>
<dbReference type="InterPro" id="IPR012131">
    <property type="entry name" value="Hstdl_DH"/>
</dbReference>
<dbReference type="Gene3D" id="3.40.50.1980">
    <property type="entry name" value="Nitrogenase molybdenum iron protein domain"/>
    <property type="match status" value="2"/>
</dbReference>
<gene>
    <name evidence="8" type="primary">hisD</name>
    <name evidence="8" type="ORF">P9989_16940</name>
</gene>
<dbReference type="EC" id="1.1.1.23" evidence="8"/>
<evidence type="ECO:0000256" key="6">
    <source>
        <dbReference type="PIRNR" id="PIRNR000099"/>
    </source>
</evidence>
<dbReference type="SUPFAM" id="SSF53720">
    <property type="entry name" value="ALDH-like"/>
    <property type="match status" value="1"/>
</dbReference>
<dbReference type="InterPro" id="IPR001692">
    <property type="entry name" value="Histidinol_DH_CS"/>
</dbReference>
<keyword evidence="9" id="KW-1185">Reference proteome</keyword>
<proteinExistence type="inferred from homology"/>
<dbReference type="PIRSF" id="PIRSF000099">
    <property type="entry name" value="Histidinol_dh"/>
    <property type="match status" value="1"/>
</dbReference>
<reference evidence="8 9" key="1">
    <citation type="submission" date="2023-04" db="EMBL/GenBank/DDBJ databases">
        <title>Genome sequence of Halobacillus naozhouensis KACC 21980.</title>
        <authorList>
            <person name="Kim S."/>
            <person name="Heo J."/>
            <person name="Kwon S.-W."/>
        </authorList>
    </citation>
    <scope>NUCLEOTIDE SEQUENCE [LARGE SCALE GENOMIC DNA]</scope>
    <source>
        <strain evidence="8 9">KCTC 13234</strain>
    </source>
</reference>
<dbReference type="InterPro" id="IPR022695">
    <property type="entry name" value="Histidinol_DH_monofunct"/>
</dbReference>
<dbReference type="Proteomes" id="UP001221597">
    <property type="component" value="Chromosome"/>
</dbReference>
<dbReference type="GO" id="GO:0004399">
    <property type="term" value="F:histidinol dehydrogenase activity"/>
    <property type="evidence" value="ECO:0007669"/>
    <property type="project" value="UniProtKB-EC"/>
</dbReference>
<dbReference type="PANTHER" id="PTHR21256:SF14">
    <property type="entry name" value="HISTIDINOL DEHYDROGENASE"/>
    <property type="match status" value="1"/>
</dbReference>
<dbReference type="InterPro" id="IPR016161">
    <property type="entry name" value="Ald_DH/histidinol_DH"/>
</dbReference>
<sequence>MAKFLKKGKSEQELQETSTKVQEAVSGIIKDIEANGDKAVRELSIKFDKWSPETFRLTDEQIKEVVDSVDESVKEDIKFAQEQIRFFAQKQRESMKDIEVETIPGVTLGHKNIPVNSVGCYIPGGRYPMVASSHMSILTAKVAGVKRVIACTPPINGEIPAATVTAMYLAGADEIHILGGVQAMTAMAVGTETIDPVDMIVGPGNAFVAEAKRQLFGKVGIDLLAGPTETLVIADETADGEMIATDLLGQGEHGPTSPGALITTSEKIVEDTISEIERQLKILPTADVAKVSWEDNGTIILVDSLEEAVVEADKLAYEHVEILTEDPDYFLKNMTNYGALFLGPETNVAYGDKVIGTNHTLPTQKAANYTGGLWVGKYIKTVTYQKATPEASVKIGEYAERLCELEGFMGHKEQASLRVRRYKK</sequence>
<evidence type="ECO:0000256" key="7">
    <source>
        <dbReference type="RuleBase" id="RU004175"/>
    </source>
</evidence>
<dbReference type="PRINTS" id="PR00083">
    <property type="entry name" value="HOLDHDRGNASE"/>
</dbReference>
<evidence type="ECO:0000313" key="8">
    <source>
        <dbReference type="EMBL" id="WFT74040.1"/>
    </source>
</evidence>
<keyword evidence="5 6" id="KW-0560">Oxidoreductase</keyword>
<dbReference type="CDD" id="cd06572">
    <property type="entry name" value="Histidinol_dh"/>
    <property type="match status" value="1"/>
</dbReference>
<dbReference type="NCBIfam" id="TIGR00069">
    <property type="entry name" value="hisD"/>
    <property type="match status" value="1"/>
</dbReference>
<keyword evidence="3" id="KW-0479">Metal-binding</keyword>
<evidence type="ECO:0000256" key="2">
    <source>
        <dbReference type="ARBA" id="ARBA00010178"/>
    </source>
</evidence>
<dbReference type="RefSeq" id="WP_283076044.1">
    <property type="nucleotide sequence ID" value="NZ_CP121671.1"/>
</dbReference>
<evidence type="ECO:0000313" key="9">
    <source>
        <dbReference type="Proteomes" id="UP001221597"/>
    </source>
</evidence>
<accession>A0ABY8IV45</accession>
<dbReference type="EMBL" id="CP121671">
    <property type="protein sequence ID" value="WFT74040.1"/>
    <property type="molecule type" value="Genomic_DNA"/>
</dbReference>
<protein>
    <submittedName>
        <fullName evidence="8">Histidinol dehydrogenase</fullName>
        <ecNumber evidence="8">1.1.1.23</ecNumber>
    </submittedName>
</protein>
<dbReference type="PANTHER" id="PTHR21256">
    <property type="entry name" value="HISTIDINOL DEHYDROGENASE HDH"/>
    <property type="match status" value="1"/>
</dbReference>
<evidence type="ECO:0000256" key="3">
    <source>
        <dbReference type="ARBA" id="ARBA00022723"/>
    </source>
</evidence>
<comment type="similarity">
    <text evidence="2 6 7">Belongs to the histidinol dehydrogenase family.</text>
</comment>
<organism evidence="8 9">
    <name type="scientific">Halobacillus naozhouensis</name>
    <dbReference type="NCBI Taxonomy" id="554880"/>
    <lineage>
        <taxon>Bacteria</taxon>
        <taxon>Bacillati</taxon>
        <taxon>Bacillota</taxon>
        <taxon>Bacilli</taxon>
        <taxon>Bacillales</taxon>
        <taxon>Bacillaceae</taxon>
        <taxon>Halobacillus</taxon>
    </lineage>
</organism>
<evidence type="ECO:0000256" key="4">
    <source>
        <dbReference type="ARBA" id="ARBA00022833"/>
    </source>
</evidence>
<dbReference type="Gene3D" id="1.20.5.1300">
    <property type="match status" value="1"/>
</dbReference>
<dbReference type="Pfam" id="PF00815">
    <property type="entry name" value="Histidinol_dh"/>
    <property type="match status" value="1"/>
</dbReference>
<comment type="cofactor">
    <cofactor evidence="1">
        <name>Zn(2+)</name>
        <dbReference type="ChEBI" id="CHEBI:29105"/>
    </cofactor>
</comment>
<dbReference type="PROSITE" id="PS00611">
    <property type="entry name" value="HISOL_DEHYDROGENASE"/>
    <property type="match status" value="1"/>
</dbReference>